<feature type="compositionally biased region" description="Low complexity" evidence="3">
    <location>
        <begin position="1387"/>
        <end position="1399"/>
    </location>
</feature>
<dbReference type="Proteomes" id="UP000677913">
    <property type="component" value="Unassembled WGS sequence"/>
</dbReference>
<proteinExistence type="predicted"/>
<evidence type="ECO:0000256" key="1">
    <source>
        <dbReference type="ARBA" id="ARBA00023054"/>
    </source>
</evidence>
<name>A0A8J8B9J4_9ACTN</name>
<feature type="coiled-coil region" evidence="2">
    <location>
        <begin position="316"/>
        <end position="393"/>
    </location>
</feature>
<dbReference type="Pfam" id="PF13558">
    <property type="entry name" value="SbcC_Walker_B"/>
    <property type="match status" value="1"/>
</dbReference>
<feature type="coiled-coil region" evidence="2">
    <location>
        <begin position="452"/>
        <end position="507"/>
    </location>
</feature>
<sequence length="1406" mass="152242">MTSHRPLPSAHRERWQPLRVGLVDLFYYDVEEFWFHDGRLLLRGNNGTGKSKVLALTLPFLLDGDLSAHRVEPDGDPKKKMEWNLLLGGDHPHPERLGYAWIEFGRLGADGTAHFTTLGCGMKAVSGRGIARHWFFVTDQRIGAPAAQGGLDLLDPTRSAIGRERLADAVSGHGMVYDSARAYRRAVDQALFGLGDQRYAALVDLLVQLRQPQLSKRPDERALSRALTEALAPMDQAVLADVAEAFRSLDEEKENLQATAEAHRAAADFLGHYRRYARAAARRKARLPRQQHSKYESQRAELSATEQARDAAGRQIEAGERSLAELGQEEARLRAQDAALRESPEMRSAQALADAAENARTAQETARRTAADLQRAESELNRAAVRAESASARLGGAETQLDRSAACARENAVRARIEQGHADRVAAPLDAWRADRDAAEPPVAPEDLRRAAEEMADRRARSLELLEELLDRAAAAAGKADLAARRLEDADAQLAAQAERRADAEEDLATAGSRHTDRVRAYLGEAAELHPLDTQGALDALAEWIGTLTGPSPARAAVDAAAREATAAHAAERAALDSALAEARARQDEVRRELAELEAGGQRPPAAPPTRDEAARGGLSGAPLWRLADFAESATAEQRAGIEAALEAAGLLDAWITPEGTALGAETHDVLLVPGPPVEGPSLADLMRPAPDHGDPRAAAVPERTVARLLAGIALLRPGVAEPESSTDPTCATWISTDGRFRNGPARGAWAKPAAQFIGEGAREQARRRRIGRLGEILTGIGHELAALAEREQDLAARRARLAAQVAAYPTEDDLRRAHARLAAAAEEQQRLAERRGALAAACAREQADADVAQAEVRRGADELDLPAEPEAQRPIRDALGAYREALAALWPAIRELRTARRTLAEERAGCERAAEYVAQMGERAEQAAADGEAANARHETLAATVGAAVSELQQRLGEVAAAQRARRDREVEARRALDAAREARGEAAGRHRQLEADLEETVRERREATEALRRFTVTGLLAIALPDLETPDPAQPWAPDPAIRLARTIERELADTDDSDAAWDRVQKRTTEELKDLAEALARHGHSAGAEMHEDGIVVSVVFQGRPQSVPQLADALETDIADRRRLLSEREQEILENHLITEVAGTLAELIAAADRRVLAMNTELESRPTSTGMRLRLLWRPAKDAPAGLAAARQRLLRQSADAWSAADRAAVGEFLQGQIERARAEDPTGTWAEHLGRALDYRSWHEFAIERHQHGRWQSATGPASGGERVLAVSIPLFAAASSHYASAGNPHCPRLVTLDEAFAGVDDDSRAKSLGLLAAFDLDVVMTSEREWGCYPQVPGLAIAQLSRVDEVAAVLVTRWEWNGRERRPGADPGALLPARSAAPDTQAADATPAGVEPLLR</sequence>
<accession>A0A8J8B9J4</accession>
<dbReference type="PANTHER" id="PTHR32083">
    <property type="entry name" value="CILIA AND FLAGELLA-ASSOCIATED PROTEIN 58-RELATED"/>
    <property type="match status" value="1"/>
</dbReference>
<evidence type="ECO:0000256" key="3">
    <source>
        <dbReference type="SAM" id="MobiDB-lite"/>
    </source>
</evidence>
<organism evidence="4 5">
    <name type="scientific">Actinocrinis puniceicyclus</name>
    <dbReference type="NCBI Taxonomy" id="977794"/>
    <lineage>
        <taxon>Bacteria</taxon>
        <taxon>Bacillati</taxon>
        <taxon>Actinomycetota</taxon>
        <taxon>Actinomycetes</taxon>
        <taxon>Catenulisporales</taxon>
        <taxon>Actinospicaceae</taxon>
        <taxon>Actinocrinis</taxon>
    </lineage>
</organism>
<feature type="coiled-coil region" evidence="2">
    <location>
        <begin position="239"/>
        <end position="266"/>
    </location>
</feature>
<evidence type="ECO:0000256" key="2">
    <source>
        <dbReference type="SAM" id="Coils"/>
    </source>
</evidence>
<keyword evidence="5" id="KW-1185">Reference proteome</keyword>
<dbReference type="RefSeq" id="WP_211464011.1">
    <property type="nucleotide sequence ID" value="NZ_JAGSXH010000005.1"/>
</dbReference>
<evidence type="ECO:0000313" key="4">
    <source>
        <dbReference type="EMBL" id="MBS2961897.1"/>
    </source>
</evidence>
<dbReference type="InterPro" id="IPR013496">
    <property type="entry name" value="CHP02680"/>
</dbReference>
<dbReference type="NCBIfam" id="TIGR02680">
    <property type="entry name" value="TIGR02680 family protein"/>
    <property type="match status" value="1"/>
</dbReference>
<feature type="region of interest" description="Disordered" evidence="3">
    <location>
        <begin position="595"/>
        <end position="618"/>
    </location>
</feature>
<dbReference type="EMBL" id="JAGSXH010000005">
    <property type="protein sequence ID" value="MBS2961897.1"/>
    <property type="molecule type" value="Genomic_DNA"/>
</dbReference>
<protein>
    <submittedName>
        <fullName evidence="4">TIGR02680 family protein</fullName>
    </submittedName>
</protein>
<gene>
    <name evidence="4" type="ORF">KGA66_02475</name>
</gene>
<reference evidence="4" key="1">
    <citation type="submission" date="2021-04" db="EMBL/GenBank/DDBJ databases">
        <title>Genome based classification of Actinospica acidithermotolerans sp. nov., an actinobacterium isolated from an Indonesian hot spring.</title>
        <authorList>
            <person name="Kusuma A.B."/>
            <person name="Putra K.E."/>
            <person name="Nafisah S."/>
            <person name="Loh J."/>
            <person name="Nouioui I."/>
            <person name="Goodfellow M."/>
        </authorList>
    </citation>
    <scope>NUCLEOTIDE SEQUENCE</scope>
    <source>
        <strain evidence="4">DSM 45618</strain>
    </source>
</reference>
<evidence type="ECO:0000313" key="5">
    <source>
        <dbReference type="Proteomes" id="UP000677913"/>
    </source>
</evidence>
<feature type="region of interest" description="Disordered" evidence="3">
    <location>
        <begin position="283"/>
        <end position="313"/>
    </location>
</feature>
<dbReference type="PANTHER" id="PTHR32083:SF48">
    <property type="entry name" value="TRANS-GOLGI NETWORK-LOCALIZED SYP41-INTERACTING PROTEIN 1"/>
    <property type="match status" value="1"/>
</dbReference>
<comment type="caution">
    <text evidence="4">The sequence shown here is derived from an EMBL/GenBank/DDBJ whole genome shotgun (WGS) entry which is preliminary data.</text>
</comment>
<keyword evidence="1 2" id="KW-0175">Coiled coil</keyword>
<dbReference type="GO" id="GO:0005856">
    <property type="term" value="C:cytoskeleton"/>
    <property type="evidence" value="ECO:0007669"/>
    <property type="project" value="TreeGrafter"/>
</dbReference>
<feature type="region of interest" description="Disordered" evidence="3">
    <location>
        <begin position="1372"/>
        <end position="1406"/>
    </location>
</feature>
<feature type="compositionally biased region" description="Basic residues" evidence="3">
    <location>
        <begin position="283"/>
        <end position="292"/>
    </location>
</feature>
<feature type="coiled-coil region" evidence="2">
    <location>
        <begin position="785"/>
        <end position="835"/>
    </location>
</feature>